<dbReference type="EMBL" id="JAHKKG010000012">
    <property type="protein sequence ID" value="MBU2668802.1"/>
    <property type="molecule type" value="Genomic_DNA"/>
</dbReference>
<accession>A0ABS5YZF2</accession>
<gene>
    <name evidence="1" type="ORF">KOI35_35355</name>
</gene>
<protein>
    <recommendedName>
        <fullName evidence="3">PilZ domain-containing protein</fullName>
    </recommendedName>
</protein>
<comment type="caution">
    <text evidence="1">The sequence shown here is derived from an EMBL/GenBank/DDBJ whole genome shotgun (WGS) entry which is preliminary data.</text>
</comment>
<sequence length="210" mass="22511">MSTPSLPAGGSFIEMTAYGETQSGVRVVSAEGTAVTLSLALADVPAAGSTVTLHWATAQRGRYASLATVAAVDGNRVEVHLAGEPSFEQSRDYVRGGGGEPIVLLVPSFSPAEGHVRDLSEHAVRAQFTDVEVQPGDEITLRIQVGDDVVEFGAQAVKVSSMRQRIPRRGPMIVEMVAVFTESDEYQAKVIRRYIMHEQLMSRARSAAAQ</sequence>
<keyword evidence="2" id="KW-1185">Reference proteome</keyword>
<dbReference type="RefSeq" id="WP_215793033.1">
    <property type="nucleotide sequence ID" value="NZ_JAHKKG010000012.1"/>
</dbReference>
<dbReference type="Proteomes" id="UP001519654">
    <property type="component" value="Unassembled WGS sequence"/>
</dbReference>
<reference evidence="1 2" key="1">
    <citation type="submission" date="2021-06" db="EMBL/GenBank/DDBJ databases">
        <title>Actinoplanes lichenicola sp. nov., and Actinoplanes ovalisporus sp. nov., isolated from lichen in Thailand.</title>
        <authorList>
            <person name="Saeng-In P."/>
            <person name="Kanchanasin P."/>
            <person name="Yuki M."/>
            <person name="Kudo T."/>
            <person name="Ohkuma M."/>
            <person name="Phongsopitanun W."/>
            <person name="Tanasupawat S."/>
        </authorList>
    </citation>
    <scope>NUCLEOTIDE SEQUENCE [LARGE SCALE GENOMIC DNA]</scope>
    <source>
        <strain evidence="1 2">NBRC 110975</strain>
    </source>
</reference>
<evidence type="ECO:0008006" key="3">
    <source>
        <dbReference type="Google" id="ProtNLM"/>
    </source>
</evidence>
<evidence type="ECO:0000313" key="1">
    <source>
        <dbReference type="EMBL" id="MBU2668802.1"/>
    </source>
</evidence>
<name>A0ABS5YZF2_9ACTN</name>
<organism evidence="1 2">
    <name type="scientific">Paractinoplanes bogorensis</name>
    <dbReference type="NCBI Taxonomy" id="1610840"/>
    <lineage>
        <taxon>Bacteria</taxon>
        <taxon>Bacillati</taxon>
        <taxon>Actinomycetota</taxon>
        <taxon>Actinomycetes</taxon>
        <taxon>Micromonosporales</taxon>
        <taxon>Micromonosporaceae</taxon>
        <taxon>Paractinoplanes</taxon>
    </lineage>
</organism>
<evidence type="ECO:0000313" key="2">
    <source>
        <dbReference type="Proteomes" id="UP001519654"/>
    </source>
</evidence>
<proteinExistence type="predicted"/>